<comment type="caution">
    <text evidence="1">The sequence shown here is derived from an EMBL/GenBank/DDBJ whole genome shotgun (WGS) entry which is preliminary data.</text>
</comment>
<proteinExistence type="predicted"/>
<organism evidence="1">
    <name type="scientific">bioreactor metagenome</name>
    <dbReference type="NCBI Taxonomy" id="1076179"/>
    <lineage>
        <taxon>unclassified sequences</taxon>
        <taxon>metagenomes</taxon>
        <taxon>ecological metagenomes</taxon>
    </lineage>
</organism>
<reference evidence="1" key="1">
    <citation type="submission" date="2019-08" db="EMBL/GenBank/DDBJ databases">
        <authorList>
            <person name="Kucharzyk K."/>
            <person name="Murdoch R.W."/>
            <person name="Higgins S."/>
            <person name="Loffler F."/>
        </authorList>
    </citation>
    <scope>NUCLEOTIDE SEQUENCE</scope>
</reference>
<dbReference type="EMBL" id="VSSQ01053536">
    <property type="protein sequence ID" value="MPN07559.1"/>
    <property type="molecule type" value="Genomic_DNA"/>
</dbReference>
<protein>
    <submittedName>
        <fullName evidence="1">Uncharacterized protein</fullName>
    </submittedName>
</protein>
<sequence>MLRSLAIGPRRLLAVWSFLYQRTVTKSRPQDDRGHRAYRQLTPDEVQQAVEFLGRAHLRQTQVAGITSHRVAGGDLRKAGQIARGAVGHCRRQRLDFDEGRQWTPDLRGVHVRSVAGDDPPLFQPAHTLLRSRRRQPDLAPQLGERHAPITRQQGKYLLVCLLHAVMVAP</sequence>
<gene>
    <name evidence="1" type="ORF">SDC9_154830</name>
</gene>
<evidence type="ECO:0000313" key="1">
    <source>
        <dbReference type="EMBL" id="MPN07559.1"/>
    </source>
</evidence>
<dbReference type="AlphaFoldDB" id="A0A645F2A0"/>
<accession>A0A645F2A0</accession>
<name>A0A645F2A0_9ZZZZ</name>